<evidence type="ECO:0000313" key="3">
    <source>
        <dbReference type="EMBL" id="CAJ1965773.1"/>
    </source>
</evidence>
<proteinExistence type="predicted"/>
<evidence type="ECO:0000256" key="1">
    <source>
        <dbReference type="SAM" id="Phobius"/>
    </source>
</evidence>
<gene>
    <name evidence="3" type="ORF">CYCCA115_LOCUS21365</name>
</gene>
<feature type="chain" id="PRO_5041973530" evidence="2">
    <location>
        <begin position="17"/>
        <end position="128"/>
    </location>
</feature>
<dbReference type="EMBL" id="CAKOGP040002225">
    <property type="protein sequence ID" value="CAJ1965773.1"/>
    <property type="molecule type" value="Genomic_DNA"/>
</dbReference>
<keyword evidence="1" id="KW-0812">Transmembrane</keyword>
<keyword evidence="4" id="KW-1185">Reference proteome</keyword>
<keyword evidence="1" id="KW-1133">Transmembrane helix</keyword>
<name>A0AAD2G7P0_9STRA</name>
<evidence type="ECO:0000256" key="2">
    <source>
        <dbReference type="SAM" id="SignalP"/>
    </source>
</evidence>
<evidence type="ECO:0000313" key="4">
    <source>
        <dbReference type="Proteomes" id="UP001295423"/>
    </source>
</evidence>
<sequence length="128" mass="13566">MLRLLLALFIAQQIAALAPARSSTFRPAVTVNGARPPAAASAMRASVILRMSDGGDETKAKVSEDGTFYDDEMDSAPVKEGISESMRDRLIREASTGLDADQKQPNVILYVSIAVAILVALGGQGILY</sequence>
<comment type="caution">
    <text evidence="3">The sequence shown here is derived from an EMBL/GenBank/DDBJ whole genome shotgun (WGS) entry which is preliminary data.</text>
</comment>
<keyword evidence="1" id="KW-0472">Membrane</keyword>
<feature type="signal peptide" evidence="2">
    <location>
        <begin position="1"/>
        <end position="16"/>
    </location>
</feature>
<dbReference type="AlphaFoldDB" id="A0AAD2G7P0"/>
<reference evidence="3" key="1">
    <citation type="submission" date="2023-08" db="EMBL/GenBank/DDBJ databases">
        <authorList>
            <person name="Audoor S."/>
            <person name="Bilcke G."/>
        </authorList>
    </citation>
    <scope>NUCLEOTIDE SEQUENCE</scope>
</reference>
<keyword evidence="2" id="KW-0732">Signal</keyword>
<feature type="transmembrane region" description="Helical" evidence="1">
    <location>
        <begin position="107"/>
        <end position="127"/>
    </location>
</feature>
<organism evidence="3 4">
    <name type="scientific">Cylindrotheca closterium</name>
    <dbReference type="NCBI Taxonomy" id="2856"/>
    <lineage>
        <taxon>Eukaryota</taxon>
        <taxon>Sar</taxon>
        <taxon>Stramenopiles</taxon>
        <taxon>Ochrophyta</taxon>
        <taxon>Bacillariophyta</taxon>
        <taxon>Bacillariophyceae</taxon>
        <taxon>Bacillariophycidae</taxon>
        <taxon>Bacillariales</taxon>
        <taxon>Bacillariaceae</taxon>
        <taxon>Cylindrotheca</taxon>
    </lineage>
</organism>
<accession>A0AAD2G7P0</accession>
<dbReference type="Proteomes" id="UP001295423">
    <property type="component" value="Unassembled WGS sequence"/>
</dbReference>
<protein>
    <submittedName>
        <fullName evidence="3">Uncharacterized protein</fullName>
    </submittedName>
</protein>